<accession>A0A5C3EXJ1</accession>
<keyword evidence="3" id="KW-1185">Reference proteome</keyword>
<feature type="compositionally biased region" description="Basic and acidic residues" evidence="1">
    <location>
        <begin position="59"/>
        <end position="75"/>
    </location>
</feature>
<dbReference type="AlphaFoldDB" id="A0A5C3EXJ1"/>
<feature type="compositionally biased region" description="Basic residues" evidence="1">
    <location>
        <begin position="1"/>
        <end position="16"/>
    </location>
</feature>
<feature type="compositionally biased region" description="Acidic residues" evidence="1">
    <location>
        <begin position="49"/>
        <end position="58"/>
    </location>
</feature>
<evidence type="ECO:0000256" key="1">
    <source>
        <dbReference type="SAM" id="MobiDB-lite"/>
    </source>
</evidence>
<organism evidence="2 3">
    <name type="scientific">Pseudozyma flocculosa</name>
    <dbReference type="NCBI Taxonomy" id="84751"/>
    <lineage>
        <taxon>Eukaryota</taxon>
        <taxon>Fungi</taxon>
        <taxon>Dikarya</taxon>
        <taxon>Basidiomycota</taxon>
        <taxon>Ustilaginomycotina</taxon>
        <taxon>Ustilaginomycetes</taxon>
        <taxon>Ustilaginales</taxon>
        <taxon>Ustilaginaceae</taxon>
        <taxon>Pseudozyma</taxon>
    </lineage>
</organism>
<proteinExistence type="predicted"/>
<protein>
    <submittedName>
        <fullName evidence="2">Uncharacterized protein</fullName>
    </submittedName>
</protein>
<feature type="region of interest" description="Disordered" evidence="1">
    <location>
        <begin position="1"/>
        <end position="78"/>
    </location>
</feature>
<evidence type="ECO:0000313" key="2">
    <source>
        <dbReference type="EMBL" id="SPO36580.1"/>
    </source>
</evidence>
<evidence type="ECO:0000313" key="3">
    <source>
        <dbReference type="Proteomes" id="UP000323386"/>
    </source>
</evidence>
<sequence length="107" mass="11736">MRPKGSRTRAGPRRAQRGISGEEWKESRVEYQGDKTGAKPLRCPPGGQAEDEEVVEEEEKGRDETRRDETKRDETSIDAATAAAAAALYRGPEVRVTCMAQGFGKGI</sequence>
<dbReference type="Proteomes" id="UP000323386">
    <property type="component" value="Unassembled WGS sequence"/>
</dbReference>
<gene>
    <name evidence="2" type="ORF">PSFLO_02051</name>
</gene>
<name>A0A5C3EXJ1_9BASI</name>
<reference evidence="2 3" key="1">
    <citation type="submission" date="2018-03" db="EMBL/GenBank/DDBJ databases">
        <authorList>
            <person name="Guldener U."/>
        </authorList>
    </citation>
    <scope>NUCLEOTIDE SEQUENCE [LARGE SCALE GENOMIC DNA]</scope>
    <source>
        <strain evidence="2 3">DAOM196992</strain>
    </source>
</reference>
<dbReference type="EMBL" id="OOIP01000004">
    <property type="protein sequence ID" value="SPO36580.1"/>
    <property type="molecule type" value="Genomic_DNA"/>
</dbReference>
<feature type="compositionally biased region" description="Basic and acidic residues" evidence="1">
    <location>
        <begin position="20"/>
        <end position="37"/>
    </location>
</feature>